<sequence length="72" mass="8582">MFYKRDNSFVFKYGKKNYDKAIESAALCENFVLDKDEDELITSTEKNSCYNCLFRRWCSDSFICMKKGIYES</sequence>
<dbReference type="OrthoDB" id="5359740at2"/>
<proteinExistence type="predicted"/>
<dbReference type="EMBL" id="SZPX01000005">
    <property type="protein sequence ID" value="TKI69333.1"/>
    <property type="molecule type" value="Genomic_DNA"/>
</dbReference>
<keyword evidence="2" id="KW-1185">Reference proteome</keyword>
<accession>A0A4V6X689</accession>
<reference evidence="1 2" key="1">
    <citation type="submission" date="2019-04" db="EMBL/GenBank/DDBJ databases">
        <title>Sulfurimonas crateris sp. nov. a facultative anaerobic sulfur-oxidizing chemolithautotrophic bacterium isolated from a terrestrial mud vulcano.</title>
        <authorList>
            <person name="Ratnikova N.M."/>
            <person name="Slobodkin A.I."/>
            <person name="Merkel A.Y."/>
            <person name="Novikov A."/>
            <person name="Bonch-Osmolovskaya E.A."/>
            <person name="Slobodkina G.B."/>
        </authorList>
    </citation>
    <scope>NUCLEOTIDE SEQUENCE [LARGE SCALE GENOMIC DNA]</scope>
    <source>
        <strain evidence="1 2">SN118</strain>
    </source>
</reference>
<evidence type="ECO:0000313" key="1">
    <source>
        <dbReference type="EMBL" id="TKI69333.1"/>
    </source>
</evidence>
<comment type="caution">
    <text evidence="1">The sequence shown here is derived from an EMBL/GenBank/DDBJ whole genome shotgun (WGS) entry which is preliminary data.</text>
</comment>
<evidence type="ECO:0000313" key="2">
    <source>
        <dbReference type="Proteomes" id="UP000309561"/>
    </source>
</evidence>
<protein>
    <submittedName>
        <fullName evidence="1">Molybdopterin biosynthesis protein MoeB</fullName>
    </submittedName>
</protein>
<gene>
    <name evidence="1" type="ORF">FCU45_07385</name>
</gene>
<name>A0A4V6X689_9BACT</name>
<dbReference type="Proteomes" id="UP000309561">
    <property type="component" value="Unassembled WGS sequence"/>
</dbReference>
<organism evidence="1 2">
    <name type="scientific">Sulfurimonas crateris</name>
    <dbReference type="NCBI Taxonomy" id="2574727"/>
    <lineage>
        <taxon>Bacteria</taxon>
        <taxon>Pseudomonadati</taxon>
        <taxon>Campylobacterota</taxon>
        <taxon>Epsilonproteobacteria</taxon>
        <taxon>Campylobacterales</taxon>
        <taxon>Sulfurimonadaceae</taxon>
        <taxon>Sulfurimonas</taxon>
    </lineage>
</organism>
<dbReference type="RefSeq" id="WP_137013853.1">
    <property type="nucleotide sequence ID" value="NZ_SZPX01000005.1"/>
</dbReference>
<dbReference type="AlphaFoldDB" id="A0A4V6X689"/>